<dbReference type="Gene3D" id="3.40.50.300">
    <property type="entry name" value="P-loop containing nucleotide triphosphate hydrolases"/>
    <property type="match status" value="2"/>
</dbReference>
<evidence type="ECO:0000259" key="5">
    <source>
        <dbReference type="PROSITE" id="PS50893"/>
    </source>
</evidence>
<evidence type="ECO:0000313" key="6">
    <source>
        <dbReference type="EMBL" id="RKP14821.1"/>
    </source>
</evidence>
<reference evidence="7" key="1">
    <citation type="journal article" date="2018" name="Nat. Microbiol.">
        <title>Leveraging single-cell genomics to expand the fungal tree of life.</title>
        <authorList>
            <person name="Ahrendt S.R."/>
            <person name="Quandt C.A."/>
            <person name="Ciobanu D."/>
            <person name="Clum A."/>
            <person name="Salamov A."/>
            <person name="Andreopoulos B."/>
            <person name="Cheng J.F."/>
            <person name="Woyke T."/>
            <person name="Pelin A."/>
            <person name="Henrissat B."/>
            <person name="Reynolds N.K."/>
            <person name="Benny G.L."/>
            <person name="Smith M.E."/>
            <person name="James T.Y."/>
            <person name="Grigoriev I.V."/>
        </authorList>
    </citation>
    <scope>NUCLEOTIDE SEQUENCE [LARGE SCALE GENOMIC DNA]</scope>
</reference>
<keyword evidence="6" id="KW-0378">Hydrolase</keyword>
<dbReference type="InterPro" id="IPR003439">
    <property type="entry name" value="ABC_transporter-like_ATP-bd"/>
</dbReference>
<keyword evidence="7" id="KW-1185">Reference proteome</keyword>
<sequence>MNVAKSITRDRKIREREEAVTYADRRSGTRGHEARKKALKALEAEASSEATSAEPVDPSILLSEIFDKLDLMESDSADTRAREVLTGLGFSKKRQEAPFSSLSGGWRMRVALARALFMSPDVLLLDEPTNHLDMKAISWLEEYLTMLPMEQILVVISHDRHFLNATTDCIMRLRDGELTYHQGNYDDYEKNTEDRAKMKKGQKARLDRKKKHMEQSIQKAVKHVKSTGDDKRLGMVASRKKKIENMGIDRTEGGKRIKMSYRVGFHSTTRAQVELEKEETAVHFSLPSPDELRQKGRPLVQLQSISFTYPGETKQTLRDITLDVEMGDRIGIVGSNGAGKSTLVSTLNGKLKPTKGIVDRLQGAPISQFDQDHVDGLTTGSTGEGSALDYIMSTFDIREESEARALLGSFGISGIRAIQPLKTLSGGQRARVTFASLFAGKHLPVLLVLDEITNHLDLWSVQGLVEALDGWEGAVIVVSHDRWFLEQVCSSVYRLHRGRLDYLENGVDDYIS</sequence>
<dbReference type="GO" id="GO:0005524">
    <property type="term" value="F:ATP binding"/>
    <property type="evidence" value="ECO:0007669"/>
    <property type="project" value="UniProtKB-KW"/>
</dbReference>
<dbReference type="InterPro" id="IPR003593">
    <property type="entry name" value="AAA+_ATPase"/>
</dbReference>
<feature type="compositionally biased region" description="Basic and acidic residues" evidence="4">
    <location>
        <begin position="19"/>
        <end position="32"/>
    </location>
</feature>
<dbReference type="PANTHER" id="PTHR19211">
    <property type="entry name" value="ATP-BINDING TRANSPORT PROTEIN-RELATED"/>
    <property type="match status" value="1"/>
</dbReference>
<dbReference type="PANTHER" id="PTHR19211:SF129">
    <property type="entry name" value="ABC TRANSPORTER ATP-BINDING PROTEIN"/>
    <property type="match status" value="1"/>
</dbReference>
<evidence type="ECO:0000313" key="7">
    <source>
        <dbReference type="Proteomes" id="UP000267251"/>
    </source>
</evidence>
<dbReference type="InterPro" id="IPR027417">
    <property type="entry name" value="P-loop_NTPase"/>
</dbReference>
<dbReference type="Pfam" id="PF00005">
    <property type="entry name" value="ABC_tran"/>
    <property type="match status" value="2"/>
</dbReference>
<organism evidence="6 7">
    <name type="scientific">Piptocephalis cylindrospora</name>
    <dbReference type="NCBI Taxonomy" id="1907219"/>
    <lineage>
        <taxon>Eukaryota</taxon>
        <taxon>Fungi</taxon>
        <taxon>Fungi incertae sedis</taxon>
        <taxon>Zoopagomycota</taxon>
        <taxon>Zoopagomycotina</taxon>
        <taxon>Zoopagomycetes</taxon>
        <taxon>Zoopagales</taxon>
        <taxon>Piptocephalidaceae</taxon>
        <taxon>Piptocephalis</taxon>
    </lineage>
</organism>
<dbReference type="Pfam" id="PF12848">
    <property type="entry name" value="ABC_tran_Xtn"/>
    <property type="match status" value="1"/>
</dbReference>
<accession>A0A4P9Y8V8</accession>
<evidence type="ECO:0000256" key="3">
    <source>
        <dbReference type="ARBA" id="ARBA00022840"/>
    </source>
</evidence>
<dbReference type="Proteomes" id="UP000267251">
    <property type="component" value="Unassembled WGS sequence"/>
</dbReference>
<keyword evidence="3" id="KW-0067">ATP-binding</keyword>
<keyword evidence="2" id="KW-0547">Nucleotide-binding</keyword>
<dbReference type="InterPro" id="IPR050611">
    <property type="entry name" value="ABCF"/>
</dbReference>
<dbReference type="SMART" id="SM00382">
    <property type="entry name" value="AAA"/>
    <property type="match status" value="2"/>
</dbReference>
<dbReference type="CDD" id="cd03221">
    <property type="entry name" value="ABCF_EF-3"/>
    <property type="match status" value="1"/>
</dbReference>
<dbReference type="SUPFAM" id="SSF52540">
    <property type="entry name" value="P-loop containing nucleoside triphosphate hydrolases"/>
    <property type="match status" value="2"/>
</dbReference>
<dbReference type="PROSITE" id="PS50893">
    <property type="entry name" value="ABC_TRANSPORTER_2"/>
    <property type="match status" value="2"/>
</dbReference>
<feature type="region of interest" description="Disordered" evidence="4">
    <location>
        <begin position="19"/>
        <end position="41"/>
    </location>
</feature>
<evidence type="ECO:0000256" key="2">
    <source>
        <dbReference type="ARBA" id="ARBA00022741"/>
    </source>
</evidence>
<protein>
    <submittedName>
        <fullName evidence="6">P-loop containing nucleoside triphosphate hydrolase protein</fullName>
    </submittedName>
</protein>
<feature type="domain" description="ABC transporter" evidence="5">
    <location>
        <begin position="2"/>
        <end position="200"/>
    </location>
</feature>
<name>A0A4P9Y8V8_9FUNG</name>
<evidence type="ECO:0000256" key="1">
    <source>
        <dbReference type="ARBA" id="ARBA00022737"/>
    </source>
</evidence>
<dbReference type="PROSITE" id="PS00211">
    <property type="entry name" value="ABC_TRANSPORTER_1"/>
    <property type="match status" value="2"/>
</dbReference>
<keyword evidence="1" id="KW-0677">Repeat</keyword>
<dbReference type="InterPro" id="IPR032781">
    <property type="entry name" value="ABC_tran_Xtn"/>
</dbReference>
<gene>
    <name evidence="6" type="ORF">BJ684DRAFT_7984</name>
</gene>
<dbReference type="GO" id="GO:0016887">
    <property type="term" value="F:ATP hydrolysis activity"/>
    <property type="evidence" value="ECO:0007669"/>
    <property type="project" value="InterPro"/>
</dbReference>
<dbReference type="EMBL" id="KZ987787">
    <property type="protein sequence ID" value="RKP14821.1"/>
    <property type="molecule type" value="Genomic_DNA"/>
</dbReference>
<feature type="domain" description="ABC transporter" evidence="5">
    <location>
        <begin position="300"/>
        <end position="511"/>
    </location>
</feature>
<dbReference type="InterPro" id="IPR017871">
    <property type="entry name" value="ABC_transporter-like_CS"/>
</dbReference>
<dbReference type="OrthoDB" id="2110130at2759"/>
<proteinExistence type="predicted"/>
<dbReference type="FunFam" id="3.40.50.300:FF:000011">
    <property type="entry name" value="Putative ABC transporter ATP-binding component"/>
    <property type="match status" value="1"/>
</dbReference>
<dbReference type="AlphaFoldDB" id="A0A4P9Y8V8"/>
<evidence type="ECO:0000256" key="4">
    <source>
        <dbReference type="SAM" id="MobiDB-lite"/>
    </source>
</evidence>